<keyword evidence="2" id="KW-0488">Methylation</keyword>
<accession>A0A6S7D194</accession>
<dbReference type="CDD" id="cd11386">
    <property type="entry name" value="MCP_signal"/>
    <property type="match status" value="1"/>
</dbReference>
<dbReference type="CDD" id="cd06225">
    <property type="entry name" value="HAMP"/>
    <property type="match status" value="1"/>
</dbReference>
<dbReference type="Pfam" id="PF12729">
    <property type="entry name" value="4HB_MCP_1"/>
    <property type="match status" value="1"/>
</dbReference>
<name>A0A6S7D194_9BURK</name>
<evidence type="ECO:0008006" key="11">
    <source>
        <dbReference type="Google" id="ProtNLM"/>
    </source>
</evidence>
<organism evidence="9 10">
    <name type="scientific">Pararobbsia alpina</name>
    <dbReference type="NCBI Taxonomy" id="621374"/>
    <lineage>
        <taxon>Bacteria</taxon>
        <taxon>Pseudomonadati</taxon>
        <taxon>Pseudomonadota</taxon>
        <taxon>Betaproteobacteria</taxon>
        <taxon>Burkholderiales</taxon>
        <taxon>Burkholderiaceae</taxon>
        <taxon>Pararobbsia</taxon>
    </lineage>
</organism>
<dbReference type="EMBL" id="CADIKM010000054">
    <property type="protein sequence ID" value="CAB3803359.1"/>
    <property type="molecule type" value="Genomic_DNA"/>
</dbReference>
<feature type="transmembrane region" description="Helical" evidence="6">
    <location>
        <begin position="186"/>
        <end position="206"/>
    </location>
</feature>
<dbReference type="GO" id="GO:0005886">
    <property type="term" value="C:plasma membrane"/>
    <property type="evidence" value="ECO:0007669"/>
    <property type="project" value="TreeGrafter"/>
</dbReference>
<dbReference type="InterPro" id="IPR051310">
    <property type="entry name" value="MCP_chemotaxis"/>
</dbReference>
<evidence type="ECO:0000256" key="2">
    <source>
        <dbReference type="ARBA" id="ARBA00022481"/>
    </source>
</evidence>
<dbReference type="Gene3D" id="1.10.287.950">
    <property type="entry name" value="Methyl-accepting chemotaxis protein"/>
    <property type="match status" value="1"/>
</dbReference>
<dbReference type="GO" id="GO:0007165">
    <property type="term" value="P:signal transduction"/>
    <property type="evidence" value="ECO:0007669"/>
    <property type="project" value="UniProtKB-KW"/>
</dbReference>
<dbReference type="InterPro" id="IPR003660">
    <property type="entry name" value="HAMP_dom"/>
</dbReference>
<comment type="subcellular location">
    <subcellularLocation>
        <location evidence="1">Membrane</location>
    </subcellularLocation>
</comment>
<dbReference type="Pfam" id="PF00672">
    <property type="entry name" value="HAMP"/>
    <property type="match status" value="1"/>
</dbReference>
<evidence type="ECO:0000256" key="5">
    <source>
        <dbReference type="SAM" id="MobiDB-lite"/>
    </source>
</evidence>
<proteinExistence type="inferred from homology"/>
<evidence type="ECO:0000256" key="1">
    <source>
        <dbReference type="ARBA" id="ARBA00004370"/>
    </source>
</evidence>
<dbReference type="PROSITE" id="PS50885">
    <property type="entry name" value="HAMP"/>
    <property type="match status" value="1"/>
</dbReference>
<dbReference type="PRINTS" id="PR00260">
    <property type="entry name" value="CHEMTRNSDUCR"/>
</dbReference>
<feature type="domain" description="Methyl-accepting transducer" evidence="7">
    <location>
        <begin position="265"/>
        <end position="494"/>
    </location>
</feature>
<evidence type="ECO:0000313" key="9">
    <source>
        <dbReference type="EMBL" id="CAB3803359.1"/>
    </source>
</evidence>
<dbReference type="AlphaFoldDB" id="A0A6S7D194"/>
<dbReference type="PANTHER" id="PTHR43531">
    <property type="entry name" value="PROTEIN ICFG"/>
    <property type="match status" value="1"/>
</dbReference>
<keyword evidence="6" id="KW-0472">Membrane</keyword>
<evidence type="ECO:0000256" key="6">
    <source>
        <dbReference type="SAM" id="Phobius"/>
    </source>
</evidence>
<keyword evidence="4" id="KW-0807">Transducer</keyword>
<dbReference type="RefSeq" id="WP_175107904.1">
    <property type="nucleotide sequence ID" value="NZ_CADIKM010000054.1"/>
</dbReference>
<feature type="compositionally biased region" description="Polar residues" evidence="5">
    <location>
        <begin position="550"/>
        <end position="559"/>
    </location>
</feature>
<evidence type="ECO:0000313" key="10">
    <source>
        <dbReference type="Proteomes" id="UP000494115"/>
    </source>
</evidence>
<keyword evidence="6" id="KW-1133">Transmembrane helix</keyword>
<reference evidence="9 10" key="1">
    <citation type="submission" date="2020-04" db="EMBL/GenBank/DDBJ databases">
        <authorList>
            <person name="De Canck E."/>
        </authorList>
    </citation>
    <scope>NUCLEOTIDE SEQUENCE [LARGE SCALE GENOMIC DNA]</scope>
    <source>
        <strain evidence="9 10">LMG 28138</strain>
    </source>
</reference>
<dbReference type="PANTHER" id="PTHR43531:SF14">
    <property type="entry name" value="METHYL-ACCEPTING CHEMOTAXIS PROTEIN I-RELATED"/>
    <property type="match status" value="1"/>
</dbReference>
<dbReference type="SMART" id="SM00304">
    <property type="entry name" value="HAMP"/>
    <property type="match status" value="1"/>
</dbReference>
<dbReference type="Pfam" id="PF00015">
    <property type="entry name" value="MCPsignal"/>
    <property type="match status" value="1"/>
</dbReference>
<dbReference type="InterPro" id="IPR004089">
    <property type="entry name" value="MCPsignal_dom"/>
</dbReference>
<keyword evidence="10" id="KW-1185">Reference proteome</keyword>
<dbReference type="InterPro" id="IPR024478">
    <property type="entry name" value="HlyB_4HB_MCP"/>
</dbReference>
<keyword evidence="6" id="KW-0812">Transmembrane</keyword>
<feature type="domain" description="HAMP" evidence="8">
    <location>
        <begin position="208"/>
        <end position="260"/>
    </location>
</feature>
<dbReference type="InterPro" id="IPR004090">
    <property type="entry name" value="Chemotax_Me-accpt_rcpt"/>
</dbReference>
<evidence type="ECO:0000259" key="7">
    <source>
        <dbReference type="PROSITE" id="PS50111"/>
    </source>
</evidence>
<sequence length="559" mass="59045">MAMKIWARLTSAFGALLVLLLVLCVVISVQMSSMNADTQSIVNDHAEKVARANQLKDGTFSTALQLYAALDDQTPEAQQADVEIAKVQVEKNAAIGKEIASRLVTEKGRTAFDHLSQAQESYAAALKPVYAQLAAHDSEGVRATLRRVVPFGRALIQAQIDFLTLEQSDMGVAVQESVSAYATARAVLWGLAALALIITTVLSVMVSRSIVRPLQRVVEGAEALAQGDLSIKLDVLRRDEVGAVAESLNRAITQLSTIVSGVKHASESISSATQQLAVGSTDLSQRTEEQAASLEETASSMEQLTATVSQNADNAEQATTLAATASNIAQRGGEVVGRVVETMQGISDSSAKVSEIISVIEGIAFQTNILALNAAVEAARAGEQGRGFAIVANEVRTLAQRSASAAKEIKTLIGESVNRVEAGSKLVEEAGSTINEVVASVKRVTDIMDEISSASQEQRTGIEQVNQAVTQMDHVTQQNAALVEEASAAAHSMAEQAQALRDAVAVFRVGDSDLVRVPLGVTAPRTSTRTVASKLARVQPATRARRLPMQSATDTAPTK</sequence>
<dbReference type="GO" id="GO:0006935">
    <property type="term" value="P:chemotaxis"/>
    <property type="evidence" value="ECO:0007669"/>
    <property type="project" value="InterPro"/>
</dbReference>
<dbReference type="FunFam" id="1.10.287.950:FF:000001">
    <property type="entry name" value="Methyl-accepting chemotaxis sensory transducer"/>
    <property type="match status" value="1"/>
</dbReference>
<dbReference type="PROSITE" id="PS50111">
    <property type="entry name" value="CHEMOTAXIS_TRANSDUC_2"/>
    <property type="match status" value="1"/>
</dbReference>
<evidence type="ECO:0000259" key="8">
    <source>
        <dbReference type="PROSITE" id="PS50885"/>
    </source>
</evidence>
<dbReference type="GO" id="GO:0004888">
    <property type="term" value="F:transmembrane signaling receptor activity"/>
    <property type="evidence" value="ECO:0007669"/>
    <property type="project" value="InterPro"/>
</dbReference>
<feature type="region of interest" description="Disordered" evidence="5">
    <location>
        <begin position="535"/>
        <end position="559"/>
    </location>
</feature>
<comment type="similarity">
    <text evidence="3">Belongs to the methyl-accepting chemotaxis (MCP) protein family.</text>
</comment>
<protein>
    <recommendedName>
        <fullName evidence="11">Methyl-accepting chemotaxis protein II</fullName>
    </recommendedName>
</protein>
<dbReference type="SUPFAM" id="SSF58104">
    <property type="entry name" value="Methyl-accepting chemotaxis protein (MCP) signaling domain"/>
    <property type="match status" value="1"/>
</dbReference>
<dbReference type="Proteomes" id="UP000494115">
    <property type="component" value="Unassembled WGS sequence"/>
</dbReference>
<gene>
    <name evidence="9" type="ORF">LMG28138_05337</name>
</gene>
<dbReference type="SMART" id="SM00283">
    <property type="entry name" value="MA"/>
    <property type="match status" value="1"/>
</dbReference>
<evidence type="ECO:0000256" key="3">
    <source>
        <dbReference type="ARBA" id="ARBA00029447"/>
    </source>
</evidence>
<evidence type="ECO:0000256" key="4">
    <source>
        <dbReference type="PROSITE-ProRule" id="PRU00284"/>
    </source>
</evidence>